<comment type="caution">
    <text evidence="2">The sequence shown here is derived from an EMBL/GenBank/DDBJ whole genome shotgun (WGS) entry which is preliminary data.</text>
</comment>
<gene>
    <name evidence="2" type="ORF">NDU88_011107</name>
</gene>
<proteinExistence type="predicted"/>
<keyword evidence="3" id="KW-1185">Reference proteome</keyword>
<feature type="region of interest" description="Disordered" evidence="1">
    <location>
        <begin position="31"/>
        <end position="63"/>
    </location>
</feature>
<name>A0AAV7S4G1_PLEWA</name>
<feature type="compositionally biased region" description="Basic and acidic residues" evidence="1">
    <location>
        <begin position="42"/>
        <end position="54"/>
    </location>
</feature>
<dbReference type="AlphaFoldDB" id="A0AAV7S4G1"/>
<dbReference type="Proteomes" id="UP001066276">
    <property type="component" value="Chromosome 5"/>
</dbReference>
<dbReference type="EMBL" id="JANPWB010000009">
    <property type="protein sequence ID" value="KAJ1158419.1"/>
    <property type="molecule type" value="Genomic_DNA"/>
</dbReference>
<sequence length="90" mass="9896">MLSYSIVPEITPAVLSGMAFKEAVHEVGPWLDRHSVVGPQRNPEKPETQGERSGEQSSSGSDPLSVFKRVLFFETLNPVEPVSCKVDISR</sequence>
<evidence type="ECO:0000256" key="1">
    <source>
        <dbReference type="SAM" id="MobiDB-lite"/>
    </source>
</evidence>
<evidence type="ECO:0000313" key="2">
    <source>
        <dbReference type="EMBL" id="KAJ1158419.1"/>
    </source>
</evidence>
<accession>A0AAV7S4G1</accession>
<protein>
    <submittedName>
        <fullName evidence="2">Uncharacterized protein</fullName>
    </submittedName>
</protein>
<reference evidence="2" key="1">
    <citation type="journal article" date="2022" name="bioRxiv">
        <title>Sequencing and chromosome-scale assembly of the giantPleurodeles waltlgenome.</title>
        <authorList>
            <person name="Brown T."/>
            <person name="Elewa A."/>
            <person name="Iarovenko S."/>
            <person name="Subramanian E."/>
            <person name="Araus A.J."/>
            <person name="Petzold A."/>
            <person name="Susuki M."/>
            <person name="Suzuki K.-i.T."/>
            <person name="Hayashi T."/>
            <person name="Toyoda A."/>
            <person name="Oliveira C."/>
            <person name="Osipova E."/>
            <person name="Leigh N.D."/>
            <person name="Simon A."/>
            <person name="Yun M.H."/>
        </authorList>
    </citation>
    <scope>NUCLEOTIDE SEQUENCE</scope>
    <source>
        <strain evidence="2">20211129_DDA</strain>
        <tissue evidence="2">Liver</tissue>
    </source>
</reference>
<evidence type="ECO:0000313" key="3">
    <source>
        <dbReference type="Proteomes" id="UP001066276"/>
    </source>
</evidence>
<organism evidence="2 3">
    <name type="scientific">Pleurodeles waltl</name>
    <name type="common">Iberian ribbed newt</name>
    <dbReference type="NCBI Taxonomy" id="8319"/>
    <lineage>
        <taxon>Eukaryota</taxon>
        <taxon>Metazoa</taxon>
        <taxon>Chordata</taxon>
        <taxon>Craniata</taxon>
        <taxon>Vertebrata</taxon>
        <taxon>Euteleostomi</taxon>
        <taxon>Amphibia</taxon>
        <taxon>Batrachia</taxon>
        <taxon>Caudata</taxon>
        <taxon>Salamandroidea</taxon>
        <taxon>Salamandridae</taxon>
        <taxon>Pleurodelinae</taxon>
        <taxon>Pleurodeles</taxon>
    </lineage>
</organism>